<evidence type="ECO:0000313" key="3">
    <source>
        <dbReference type="EMBL" id="QDU32305.1"/>
    </source>
</evidence>
<proteinExistence type="predicted"/>
<protein>
    <recommendedName>
        <fullName evidence="2">Peptidase S1 domain-containing protein</fullName>
    </recommendedName>
</protein>
<dbReference type="InterPro" id="IPR009003">
    <property type="entry name" value="Peptidase_S1_PA"/>
</dbReference>
<dbReference type="Proteomes" id="UP000317369">
    <property type="component" value="Chromosome"/>
</dbReference>
<feature type="domain" description="Peptidase S1" evidence="2">
    <location>
        <begin position="57"/>
        <end position="262"/>
    </location>
</feature>
<dbReference type="InterPro" id="IPR001254">
    <property type="entry name" value="Trypsin_dom"/>
</dbReference>
<feature type="chain" id="PRO_5022237019" description="Peptidase S1 domain-containing protein" evidence="1">
    <location>
        <begin position="28"/>
        <end position="303"/>
    </location>
</feature>
<dbReference type="SUPFAM" id="SSF50494">
    <property type="entry name" value="Trypsin-like serine proteases"/>
    <property type="match status" value="1"/>
</dbReference>
<reference evidence="3 4" key="1">
    <citation type="submission" date="2019-02" db="EMBL/GenBank/DDBJ databases">
        <title>Deep-cultivation of Planctomycetes and their phenomic and genomic characterization uncovers novel biology.</title>
        <authorList>
            <person name="Wiegand S."/>
            <person name="Jogler M."/>
            <person name="Boedeker C."/>
            <person name="Pinto D."/>
            <person name="Vollmers J."/>
            <person name="Rivas-Marin E."/>
            <person name="Kohn T."/>
            <person name="Peeters S.H."/>
            <person name="Heuer A."/>
            <person name="Rast P."/>
            <person name="Oberbeckmann S."/>
            <person name="Bunk B."/>
            <person name="Jeske O."/>
            <person name="Meyerdierks A."/>
            <person name="Storesund J.E."/>
            <person name="Kallscheuer N."/>
            <person name="Luecker S."/>
            <person name="Lage O.M."/>
            <person name="Pohl T."/>
            <person name="Merkel B.J."/>
            <person name="Hornburger P."/>
            <person name="Mueller R.-W."/>
            <person name="Bruemmer F."/>
            <person name="Labrenz M."/>
            <person name="Spormann A.M."/>
            <person name="Op den Camp H."/>
            <person name="Overmann J."/>
            <person name="Amann R."/>
            <person name="Jetten M.S.M."/>
            <person name="Mascher T."/>
            <person name="Medema M.H."/>
            <person name="Devos D.P."/>
            <person name="Kaster A.-K."/>
            <person name="Ovreas L."/>
            <person name="Rohde M."/>
            <person name="Galperin M.Y."/>
            <person name="Jogler C."/>
        </authorList>
    </citation>
    <scope>NUCLEOTIDE SEQUENCE [LARGE SCALE GENOMIC DNA]</scope>
    <source>
        <strain evidence="3 4">KS4</strain>
    </source>
</reference>
<sequence precursor="true">MTQYFVKKLSLAAVLTFVAAAPYTASAVIISGGFGDSAPLNETAPADDPGWAHVGRMGTMSSDNATGVYLGNGWALTANHVGGKGSIMLGGSQYNALGGTGQQLLNPDGTLTDLYIFKLNIPVTDPIASLPVLEIADTTPTSGTDGIFIGTGYTQNSATPDLAFGSVIENGFNVSTTERAKKWSPTEVTNSPTLSDVPLNLQHLFFTQFSVLEPSGQAANKDSGSSIFVKNNDDEWVLAGLAHFILGEEGQPNNTAVHNNLTAWSDLSVYRDQIYNIIPEPGSIALLAATLVPLLTTRQRRRA</sequence>
<keyword evidence="4" id="KW-1185">Reference proteome</keyword>
<evidence type="ECO:0000256" key="1">
    <source>
        <dbReference type="SAM" id="SignalP"/>
    </source>
</evidence>
<dbReference type="GO" id="GO:0004252">
    <property type="term" value="F:serine-type endopeptidase activity"/>
    <property type="evidence" value="ECO:0007669"/>
    <property type="project" value="InterPro"/>
</dbReference>
<dbReference type="RefSeq" id="WP_145073655.1">
    <property type="nucleotide sequence ID" value="NZ_CP036425.1"/>
</dbReference>
<gene>
    <name evidence="3" type="ORF">KS4_03370</name>
</gene>
<dbReference type="Pfam" id="PF00089">
    <property type="entry name" value="Trypsin"/>
    <property type="match status" value="1"/>
</dbReference>
<dbReference type="OrthoDB" id="284187at2"/>
<feature type="signal peptide" evidence="1">
    <location>
        <begin position="1"/>
        <end position="27"/>
    </location>
</feature>
<dbReference type="InterPro" id="IPR043504">
    <property type="entry name" value="Peptidase_S1_PA_chymotrypsin"/>
</dbReference>
<dbReference type="Gene3D" id="2.40.10.10">
    <property type="entry name" value="Trypsin-like serine proteases"/>
    <property type="match status" value="1"/>
</dbReference>
<dbReference type="AlphaFoldDB" id="A0A517YQ05"/>
<dbReference type="KEGG" id="pcor:KS4_03370"/>
<dbReference type="GO" id="GO:0006508">
    <property type="term" value="P:proteolysis"/>
    <property type="evidence" value="ECO:0007669"/>
    <property type="project" value="InterPro"/>
</dbReference>
<name>A0A517YQ05_9BACT</name>
<keyword evidence="1" id="KW-0732">Signal</keyword>
<accession>A0A517YQ05</accession>
<organism evidence="3 4">
    <name type="scientific">Poriferisphaera corsica</name>
    <dbReference type="NCBI Taxonomy" id="2528020"/>
    <lineage>
        <taxon>Bacteria</taxon>
        <taxon>Pseudomonadati</taxon>
        <taxon>Planctomycetota</taxon>
        <taxon>Phycisphaerae</taxon>
        <taxon>Phycisphaerales</taxon>
        <taxon>Phycisphaeraceae</taxon>
        <taxon>Poriferisphaera</taxon>
    </lineage>
</organism>
<evidence type="ECO:0000313" key="4">
    <source>
        <dbReference type="Proteomes" id="UP000317369"/>
    </source>
</evidence>
<evidence type="ECO:0000259" key="2">
    <source>
        <dbReference type="Pfam" id="PF00089"/>
    </source>
</evidence>
<dbReference type="EMBL" id="CP036425">
    <property type="protein sequence ID" value="QDU32305.1"/>
    <property type="molecule type" value="Genomic_DNA"/>
</dbReference>